<reference evidence="1 2" key="1">
    <citation type="submission" date="2018-06" db="EMBL/GenBank/DDBJ databases">
        <authorList>
            <consortium name="Pathogen Informatics"/>
            <person name="Doyle S."/>
        </authorList>
    </citation>
    <scope>NUCLEOTIDE SEQUENCE [LARGE SCALE GENOMIC DNA]</scope>
    <source>
        <strain evidence="1 2">NCTC8738</strain>
    </source>
</reference>
<name>A0AB38G5U7_9STRE</name>
<dbReference type="PANTHER" id="PTHR34070:SF1">
    <property type="entry name" value="DNA ALKYLATION REPAIR PROTEIN"/>
    <property type="match status" value="1"/>
</dbReference>
<protein>
    <submittedName>
        <fullName evidence="1">DNA alkylation repair protein</fullName>
    </submittedName>
</protein>
<dbReference type="Gene3D" id="1.25.10.90">
    <property type="match status" value="1"/>
</dbReference>
<dbReference type="EMBL" id="LS483348">
    <property type="protein sequence ID" value="SQF42389.1"/>
    <property type="molecule type" value="Genomic_DNA"/>
</dbReference>
<dbReference type="InterPro" id="IPR014825">
    <property type="entry name" value="DNA_alkylation"/>
</dbReference>
<dbReference type="PANTHER" id="PTHR34070">
    <property type="entry name" value="ARMADILLO-TYPE FOLD"/>
    <property type="match status" value="1"/>
</dbReference>
<gene>
    <name evidence="1" type="ORF">NCTC8738_01173</name>
</gene>
<dbReference type="AlphaFoldDB" id="A0AB38G5U7"/>
<dbReference type="InterPro" id="IPR016024">
    <property type="entry name" value="ARM-type_fold"/>
</dbReference>
<proteinExistence type="predicted"/>
<evidence type="ECO:0000313" key="1">
    <source>
        <dbReference type="EMBL" id="SQF42389.1"/>
    </source>
</evidence>
<accession>A0AB38G5U7</accession>
<sequence length="104" mass="12274">MWCQASKQRFLTYDDIEKLEYFAKSKQWWDSIGILAVVIGRIGLTDERVDKVMKAWAHDDNIWLRRLAILHQLGRKEQTKVDLLQEILLRNVGSKDFFINIAIV</sequence>
<evidence type="ECO:0000313" key="2">
    <source>
        <dbReference type="Proteomes" id="UP000248954"/>
    </source>
</evidence>
<organism evidence="1 2">
    <name type="scientific">Streptococcus lutetiensis</name>
    <dbReference type="NCBI Taxonomy" id="150055"/>
    <lineage>
        <taxon>Bacteria</taxon>
        <taxon>Bacillati</taxon>
        <taxon>Bacillota</taxon>
        <taxon>Bacilli</taxon>
        <taxon>Lactobacillales</taxon>
        <taxon>Streptococcaceae</taxon>
        <taxon>Streptococcus</taxon>
    </lineage>
</organism>
<dbReference type="Pfam" id="PF08713">
    <property type="entry name" value="DNA_alkylation"/>
    <property type="match status" value="1"/>
</dbReference>
<dbReference type="Proteomes" id="UP000248954">
    <property type="component" value="Chromosome 1"/>
</dbReference>
<dbReference type="SUPFAM" id="SSF48371">
    <property type="entry name" value="ARM repeat"/>
    <property type="match status" value="1"/>
</dbReference>